<proteinExistence type="predicted"/>
<dbReference type="RefSeq" id="WP_255045482.1">
    <property type="nucleotide sequence ID" value="NZ_JANEYT010000156.1"/>
</dbReference>
<evidence type="ECO:0008006" key="4">
    <source>
        <dbReference type="Google" id="ProtNLM"/>
    </source>
</evidence>
<feature type="signal peptide" evidence="1">
    <location>
        <begin position="1"/>
        <end position="22"/>
    </location>
</feature>
<name>A0ABT1NC20_9GAMM</name>
<evidence type="ECO:0000313" key="2">
    <source>
        <dbReference type="EMBL" id="MCQ1061364.1"/>
    </source>
</evidence>
<keyword evidence="1" id="KW-0732">Signal</keyword>
<dbReference type="Proteomes" id="UP001524460">
    <property type="component" value="Unassembled WGS sequence"/>
</dbReference>
<keyword evidence="3" id="KW-1185">Reference proteome</keyword>
<protein>
    <recommendedName>
        <fullName evidence="4">Secreted protein</fullName>
    </recommendedName>
</protein>
<reference evidence="2 3" key="1">
    <citation type="submission" date="2022-07" db="EMBL/GenBank/DDBJ databases">
        <title>Photobacterium pectinilyticum sp. nov., a marine bacterium isolated from surface seawater of Qingdao offshore.</title>
        <authorList>
            <person name="Wang X."/>
        </authorList>
    </citation>
    <scope>NUCLEOTIDE SEQUENCE [LARGE SCALE GENOMIC DNA]</scope>
    <source>
        <strain evidence="2 3">ZSDE20</strain>
    </source>
</reference>
<dbReference type="EMBL" id="JANEYT010000156">
    <property type="protein sequence ID" value="MCQ1061364.1"/>
    <property type="molecule type" value="Genomic_DNA"/>
</dbReference>
<gene>
    <name evidence="2" type="ORF">NHN17_25440</name>
</gene>
<evidence type="ECO:0000256" key="1">
    <source>
        <dbReference type="SAM" id="SignalP"/>
    </source>
</evidence>
<accession>A0ABT1NC20</accession>
<comment type="caution">
    <text evidence="2">The sequence shown here is derived from an EMBL/GenBank/DDBJ whole genome shotgun (WGS) entry which is preliminary data.</text>
</comment>
<sequence>MQIINKLLFASITLLSPLQVLAVDINQDTLCTAKSWKAADNAAKCKEGSKIAFLPNSFGNEQLPVMFIALNCDLRFDVSLTNGGAVCIFKPVENVVEAS</sequence>
<feature type="chain" id="PRO_5045524056" description="Secreted protein" evidence="1">
    <location>
        <begin position="23"/>
        <end position="99"/>
    </location>
</feature>
<evidence type="ECO:0000313" key="3">
    <source>
        <dbReference type="Proteomes" id="UP001524460"/>
    </source>
</evidence>
<organism evidence="2 3">
    <name type="scientific">Photobacterium pectinilyticum</name>
    <dbReference type="NCBI Taxonomy" id="2906793"/>
    <lineage>
        <taxon>Bacteria</taxon>
        <taxon>Pseudomonadati</taxon>
        <taxon>Pseudomonadota</taxon>
        <taxon>Gammaproteobacteria</taxon>
        <taxon>Vibrionales</taxon>
        <taxon>Vibrionaceae</taxon>
        <taxon>Photobacterium</taxon>
    </lineage>
</organism>